<organism evidence="1 2">
    <name type="scientific">Rapidithrix thailandica</name>
    <dbReference type="NCBI Taxonomy" id="413964"/>
    <lineage>
        <taxon>Bacteria</taxon>
        <taxon>Pseudomonadati</taxon>
        <taxon>Bacteroidota</taxon>
        <taxon>Cytophagia</taxon>
        <taxon>Cytophagales</taxon>
        <taxon>Flammeovirgaceae</taxon>
        <taxon>Rapidithrix</taxon>
    </lineage>
</organism>
<comment type="caution">
    <text evidence="1">The sequence shown here is derived from an EMBL/GenBank/DDBJ whole genome shotgun (WGS) entry which is preliminary data.</text>
</comment>
<reference evidence="1 2" key="1">
    <citation type="submission" date="2024-04" db="EMBL/GenBank/DDBJ databases">
        <title>Novel genus in family Flammeovirgaceae.</title>
        <authorList>
            <person name="Nguyen T.H."/>
            <person name="Vuong T.Q."/>
            <person name="Le H."/>
            <person name="Kim S.-G."/>
        </authorList>
    </citation>
    <scope>NUCLEOTIDE SEQUENCE [LARGE SCALE GENOMIC DNA]</scope>
    <source>
        <strain evidence="1 2">JCM 23209</strain>
    </source>
</reference>
<dbReference type="AlphaFoldDB" id="A0AAW9S4T9"/>
<gene>
    <name evidence="1" type="ORF">AAG747_05670</name>
</gene>
<dbReference type="Proteomes" id="UP001403385">
    <property type="component" value="Unassembled WGS sequence"/>
</dbReference>
<dbReference type="EMBL" id="JBDKWZ010000002">
    <property type="protein sequence ID" value="MEN7547384.1"/>
    <property type="molecule type" value="Genomic_DNA"/>
</dbReference>
<protein>
    <submittedName>
        <fullName evidence="1">Uncharacterized protein</fullName>
    </submittedName>
</protein>
<keyword evidence="2" id="KW-1185">Reference proteome</keyword>
<proteinExistence type="predicted"/>
<accession>A0AAW9S4T9</accession>
<name>A0AAW9S4T9_9BACT</name>
<dbReference type="RefSeq" id="WP_346820167.1">
    <property type="nucleotide sequence ID" value="NZ_JBDKWZ010000002.1"/>
</dbReference>
<evidence type="ECO:0000313" key="1">
    <source>
        <dbReference type="EMBL" id="MEN7547384.1"/>
    </source>
</evidence>
<evidence type="ECO:0000313" key="2">
    <source>
        <dbReference type="Proteomes" id="UP001403385"/>
    </source>
</evidence>
<sequence>MMIKLNWIIESFSVVNEISLTVEDIALNKNLVGSFDYLGMEGYDNFLMDPNTHEIVYLGLGVPQNFLLEKSFFETRKVHFDKKPLEQLFLKKKCFLRN</sequence>